<dbReference type="GO" id="GO:0000139">
    <property type="term" value="C:Golgi membrane"/>
    <property type="evidence" value="ECO:0007669"/>
    <property type="project" value="TreeGrafter"/>
</dbReference>
<dbReference type="AlphaFoldDB" id="A0AAW1G5W8"/>
<dbReference type="GO" id="GO:0017134">
    <property type="term" value="F:fibroblast growth factor binding"/>
    <property type="evidence" value="ECO:0007669"/>
    <property type="project" value="TreeGrafter"/>
</dbReference>
<dbReference type="PANTHER" id="PTHR11884:SF1">
    <property type="entry name" value="GOLGI APPARATUS PROTEIN 1"/>
    <property type="match status" value="1"/>
</dbReference>
<gene>
    <name evidence="3" type="ORF">VZT92_000110</name>
</gene>
<name>A0AAW1G5W8_ZOAVI</name>
<dbReference type="PANTHER" id="PTHR11884">
    <property type="entry name" value="SELECTIN LIGAND RELATED"/>
    <property type="match status" value="1"/>
</dbReference>
<dbReference type="InterPro" id="IPR039728">
    <property type="entry name" value="GLG1"/>
</dbReference>
<organism evidence="3 4">
    <name type="scientific">Zoarces viviparus</name>
    <name type="common">Viviparous eelpout</name>
    <name type="synonym">Blennius viviparus</name>
    <dbReference type="NCBI Taxonomy" id="48416"/>
    <lineage>
        <taxon>Eukaryota</taxon>
        <taxon>Metazoa</taxon>
        <taxon>Chordata</taxon>
        <taxon>Craniata</taxon>
        <taxon>Vertebrata</taxon>
        <taxon>Euteleostomi</taxon>
        <taxon>Actinopterygii</taxon>
        <taxon>Neopterygii</taxon>
        <taxon>Teleostei</taxon>
        <taxon>Neoteleostei</taxon>
        <taxon>Acanthomorphata</taxon>
        <taxon>Eupercaria</taxon>
        <taxon>Perciformes</taxon>
        <taxon>Cottioidei</taxon>
        <taxon>Zoarcales</taxon>
        <taxon>Zoarcidae</taxon>
        <taxon>Zoarcinae</taxon>
        <taxon>Zoarces</taxon>
    </lineage>
</organism>
<evidence type="ECO:0000256" key="1">
    <source>
        <dbReference type="SAM" id="MobiDB-lite"/>
    </source>
</evidence>
<evidence type="ECO:0000313" key="3">
    <source>
        <dbReference type="EMBL" id="KAK9542233.1"/>
    </source>
</evidence>
<keyword evidence="4" id="KW-1185">Reference proteome</keyword>
<dbReference type="EMBL" id="JBCEZU010000001">
    <property type="protein sequence ID" value="KAK9542233.1"/>
    <property type="molecule type" value="Genomic_DNA"/>
</dbReference>
<dbReference type="Proteomes" id="UP001488805">
    <property type="component" value="Unassembled WGS sequence"/>
</dbReference>
<evidence type="ECO:0000313" key="4">
    <source>
        <dbReference type="Proteomes" id="UP001488805"/>
    </source>
</evidence>
<sequence length="161" mass="16924">MAAYSYSQLLPLLLTSVCLCGCFGSVLGSKAAGGPAEPPNSPTGLRAADPPAKDAPAAAAVSSSADAAAAAAVVAGASQPRRATAWKLSEEEACREDLSRLCPKHTWTNNLAVLECLQDRREESEISPDCNHLLWNYKLNLTTDPKFESVATEVCKSTSTE</sequence>
<evidence type="ECO:0000256" key="2">
    <source>
        <dbReference type="SAM" id="SignalP"/>
    </source>
</evidence>
<protein>
    <submittedName>
        <fullName evidence="3">Uncharacterized protein</fullName>
    </submittedName>
</protein>
<proteinExistence type="predicted"/>
<feature type="region of interest" description="Disordered" evidence="1">
    <location>
        <begin position="33"/>
        <end position="60"/>
    </location>
</feature>
<feature type="signal peptide" evidence="2">
    <location>
        <begin position="1"/>
        <end position="28"/>
    </location>
</feature>
<keyword evidence="2" id="KW-0732">Signal</keyword>
<reference evidence="3 4" key="1">
    <citation type="journal article" date="2024" name="Genome Biol. Evol.">
        <title>Chromosome-level genome assembly of the viviparous eelpout Zoarces viviparus.</title>
        <authorList>
            <person name="Fuhrmann N."/>
            <person name="Brasseur M.V."/>
            <person name="Bakowski C.E."/>
            <person name="Podsiadlowski L."/>
            <person name="Prost S."/>
            <person name="Krehenwinkel H."/>
            <person name="Mayer C."/>
        </authorList>
    </citation>
    <scope>NUCLEOTIDE SEQUENCE [LARGE SCALE GENOMIC DNA]</scope>
    <source>
        <strain evidence="3">NO-MEL_2022_Ind0_liver</strain>
    </source>
</reference>
<feature type="chain" id="PRO_5043867102" evidence="2">
    <location>
        <begin position="29"/>
        <end position="161"/>
    </location>
</feature>
<accession>A0AAW1G5W8</accession>
<feature type="compositionally biased region" description="Low complexity" evidence="1">
    <location>
        <begin position="47"/>
        <end position="60"/>
    </location>
</feature>
<comment type="caution">
    <text evidence="3">The sequence shown here is derived from an EMBL/GenBank/DDBJ whole genome shotgun (WGS) entry which is preliminary data.</text>
</comment>